<dbReference type="GO" id="GO:0031514">
    <property type="term" value="C:motile cilium"/>
    <property type="evidence" value="ECO:0007669"/>
    <property type="project" value="UniProtKB-SubCell"/>
</dbReference>
<evidence type="ECO:0000256" key="7">
    <source>
        <dbReference type="SAM" id="MobiDB-lite"/>
    </source>
</evidence>
<feature type="domain" description="CFAP65 eight Ig-like" evidence="12">
    <location>
        <begin position="945"/>
        <end position="1048"/>
    </location>
</feature>
<evidence type="ECO:0000259" key="12">
    <source>
        <dbReference type="Pfam" id="PF25248"/>
    </source>
</evidence>
<dbReference type="GO" id="GO:0005737">
    <property type="term" value="C:cytoplasm"/>
    <property type="evidence" value="ECO:0007669"/>
    <property type="project" value="UniProtKB-SubCell"/>
</dbReference>
<comment type="subcellular location">
    <subcellularLocation>
        <location evidence="1">Cell projection</location>
        <location evidence="1">Cilium</location>
        <location evidence="1">Flagellum</location>
    </subcellularLocation>
    <subcellularLocation>
        <location evidence="2">Cytoplasm</location>
    </subcellularLocation>
</comment>
<keyword evidence="15" id="KW-1185">Reference proteome</keyword>
<keyword evidence="5" id="KW-0969">Cilium</keyword>
<feature type="domain" description="CFAP65 fourth Ig-like" evidence="10">
    <location>
        <begin position="724"/>
        <end position="814"/>
    </location>
</feature>
<sequence length="1915" mass="209481">MAATPAVVAAIPVLNRIEQQRRYGIDCGDMVSFDAGTWLPGGEHVKHITVKNVSKRSIKFKYELPSTKYFSMDFPMLTTLSPGMHTVLDVAFRPVKLEEYDDDVIFHVHMIEGGVTATSGKFRLPVMARIASLSINIPRGLDFGFCPTAETTDVRFQLLNDGQIDALFDWTVPGAGSHGEPFAVNPPTGCVRAGGTMELTASFSPVEASVFVATALCIVRPINAEAFVTAPRKEQLMKISGISKFTHLSASETELNFGEILVGAQNTARAPTEKEFVLRNRSLVRATFQILNVENDHDPVFAFSPLSGVVPPESSLTVRVKYTPLSAGTFTCDHFDVVTPGGNSVRITCKGKAVGPVVSLWKKNLASNLVSTRSINFKDVPVGKLSSRVLILRNESPIEVFFHFDCQQHGVFGFDKTSGRIAPFLEMNVTISFAPTQPGNFYRRMFILLQNQTTTFVDILGTGYDDKTRPSPFQQAHVDAYRLRAARGLGLLSPDQLETYWQDHGDDLFLRGALRRSQKDGKPYHDDDDTSCAASVVASPKTKRTPPDATLSQNQVLTRSGEASIADVQVCHEYFVSIEDKGNAIVGVGALLDFGSTGVVQLPSRKVLHVTNNTHGKVTCTWRVAAASGTPLHTFQVFPETCDLSAGASVEFRVAFQPTQSNAYYFAELEGYVSFKTNRTFRLVNVQTFTPPWCLVARVCGNTFASPTEQFLSKISFRLLKHKVQFPPCYLGDSVFQTLLMENASDTPALFAFVGDPTEVFTCKPNCGYIPAKSFHLVQIRFSPRKVKQYTFVLQCIVNNARSAPETLELTGICAVPQLEILAGDDGSAVDDPKVFVKPTAIGLQSTRPVVIRNASRVPLVFRWEVPRKYDHVFHVTPQVGRLNGRESVQIDCSFTPTDVREYLTRFVMLSKPISVAWNEFGTSQARIPVLQEAAVRVQTKGTTGAILFDPEHLTFETILVNTSSKKRFFIVNTAVCDLHFALRQTIEVTATDTPVEDDVVPARLAFSEDHGCIPARSRKQISATFLPAVAGSFEFEISCVIVHGNVGPETVRQGSASRSRSPSTKSPTRMTSASTTKLCRVRAEASFPTLVIDDIRVPRQPTNVSWKQFDCHAINEYLSAPLTKAEQRRNQGGLRGGQGHNSNVDSDSASNAEQDTDEDETTKRFLVPFSPAPLGSLAECVYIKLRNPGSLIVEYALRYPKEGNVEIEHWAETGAPSSEEVRTNAIIDSHVFEISPRRATLRPHESVVLLLAYNYASDAYGGVHDLPMFLQVEKGKRLVLELQGRTLARNEPKLFLPQRVFLLSPVMVGEFQRHKQLERDHQGRNNNQLDQHAGPFLRGHAQKEDHHGKLSGGSANGHRKRAPVQQIQVWNRGESALRIEVGEHSLHKLNGENYDFPVLTCAMASEIIPAKSAIFVDLEFNPLEAKTIEAHLIIKAHGLMGRTYKEALMVTIIATGYHPHETTLAQLRREFALAEPPRQQLVVVPDQPARFVSDYVDFGHVTMYSQMHQLVVLENISSGTLTFEWDATHPLVANACVQFSPKKGDLGPGKSALIRVTVQTFGEAFVLEHDIACNVQAQVATAGSDSGLGSDSTGASDSTLSLLSPGKQSKTRRAEGTGARTSVVLRSTATQEAAIEKKASWRDAAKTSPRSRAQGPSGAAASSAGASGGAAPANPALGVPSDASADGSQGAVLHVRIYAHVLPNALFERHYPREQIKKLPLPLNNFPTTTTVVQPREPLTPLGPSGGKQRTASGASRSARVGVGANTPGSANQNSMNGSNQNSATVNAANQRHALECRQTVSEIMEMLVLDVLHSDAVQEAIEKQLTPLSPVARAEKRGSVNLAKTSRRGSRKTAHGVARKSDDCQAIVATIMENTVFNILQELFHGDLEKELLCVPRKQVFPTPAPTKKLMQL</sequence>
<evidence type="ECO:0000259" key="13">
    <source>
        <dbReference type="Pfam" id="PF25249"/>
    </source>
</evidence>
<feature type="domain" description="HYDIN/VesB/CFA65-like Ig-like" evidence="8">
    <location>
        <begin position="1492"/>
        <end position="1560"/>
    </location>
</feature>
<accession>A0AAV2YDU4</accession>
<evidence type="ECO:0000256" key="6">
    <source>
        <dbReference type="ARBA" id="ARBA00023273"/>
    </source>
</evidence>
<name>A0AAV2YDU4_9STRA</name>
<evidence type="ECO:0000259" key="9">
    <source>
        <dbReference type="Pfam" id="PF24291"/>
    </source>
</evidence>
<proteinExistence type="predicted"/>
<evidence type="ECO:0008006" key="16">
    <source>
        <dbReference type="Google" id="ProtNLM"/>
    </source>
</evidence>
<feature type="domain" description="HYDIN/VesB/CFA65-like Ig-like" evidence="8">
    <location>
        <begin position="139"/>
        <end position="208"/>
    </location>
</feature>
<evidence type="ECO:0000256" key="4">
    <source>
        <dbReference type="ARBA" id="ARBA00022846"/>
    </source>
</evidence>
<dbReference type="Pfam" id="PF24507">
    <property type="entry name" value="Ig_CFAP65_4th"/>
    <property type="match status" value="2"/>
</dbReference>
<reference evidence="14" key="2">
    <citation type="journal article" date="2023" name="Microbiol Resour">
        <title>Decontamination and Annotation of the Draft Genome Sequence of the Oomycete Lagenidium giganteum ARSEF 373.</title>
        <authorList>
            <person name="Morgan W.R."/>
            <person name="Tartar A."/>
        </authorList>
    </citation>
    <scope>NUCLEOTIDE SEQUENCE</scope>
    <source>
        <strain evidence="14">ARSEF 373</strain>
    </source>
</reference>
<feature type="region of interest" description="Disordered" evidence="7">
    <location>
        <begin position="1051"/>
        <end position="1076"/>
    </location>
</feature>
<evidence type="ECO:0000256" key="1">
    <source>
        <dbReference type="ARBA" id="ARBA00004230"/>
    </source>
</evidence>
<feature type="region of interest" description="Disordered" evidence="7">
    <location>
        <begin position="1129"/>
        <end position="1164"/>
    </location>
</feature>
<feature type="compositionally biased region" description="Low complexity" evidence="7">
    <location>
        <begin position="1770"/>
        <end position="1785"/>
    </location>
</feature>
<dbReference type="InterPro" id="IPR057470">
    <property type="entry name" value="Ig_CFAP65_7th"/>
</dbReference>
<feature type="domain" description="CFAP65 tenth Ig-like" evidence="9">
    <location>
        <begin position="1362"/>
        <end position="1462"/>
    </location>
</feature>
<organism evidence="14 15">
    <name type="scientific">Lagenidium giganteum</name>
    <dbReference type="NCBI Taxonomy" id="4803"/>
    <lineage>
        <taxon>Eukaryota</taxon>
        <taxon>Sar</taxon>
        <taxon>Stramenopiles</taxon>
        <taxon>Oomycota</taxon>
        <taxon>Peronosporomycetes</taxon>
        <taxon>Pythiales</taxon>
        <taxon>Pythiaceae</taxon>
    </lineage>
</organism>
<evidence type="ECO:0000259" key="10">
    <source>
        <dbReference type="Pfam" id="PF24507"/>
    </source>
</evidence>
<dbReference type="Pfam" id="PF24291">
    <property type="entry name" value="Ig_CFAP65"/>
    <property type="match status" value="1"/>
</dbReference>
<dbReference type="InterPro" id="IPR056344">
    <property type="entry name" value="Ig_CFAP65-like_9th"/>
</dbReference>
<keyword evidence="4" id="KW-0282">Flagellum</keyword>
<evidence type="ECO:0000313" key="15">
    <source>
        <dbReference type="Proteomes" id="UP001146120"/>
    </source>
</evidence>
<evidence type="ECO:0000313" key="14">
    <source>
        <dbReference type="EMBL" id="DAZ93440.1"/>
    </source>
</evidence>
<feature type="domain" description="CFAP65-like ninth Ig-like" evidence="11">
    <location>
        <begin position="1089"/>
        <end position="1285"/>
    </location>
</feature>
<dbReference type="PANTHER" id="PTHR46127:SF1">
    <property type="entry name" value="CILIA- AND FLAGELLA-ASSOCIATED PROTEIN 65"/>
    <property type="match status" value="1"/>
</dbReference>
<feature type="region of interest" description="Disordered" evidence="7">
    <location>
        <begin position="1583"/>
        <end position="1688"/>
    </location>
</feature>
<evidence type="ECO:0000259" key="11">
    <source>
        <dbReference type="Pfam" id="PF24816"/>
    </source>
</evidence>
<feature type="compositionally biased region" description="Low complexity" evidence="7">
    <location>
        <begin position="1583"/>
        <end position="1605"/>
    </location>
</feature>
<protein>
    <recommendedName>
        <fullName evidence="16">Abnormal spindle-like microcephaly-associated protein ASH domain-containing protein</fullName>
    </recommendedName>
</protein>
<feature type="region of interest" description="Disordered" evidence="7">
    <location>
        <begin position="1341"/>
        <end position="1364"/>
    </location>
</feature>
<keyword evidence="6" id="KW-0966">Cell projection</keyword>
<dbReference type="Pfam" id="PF25249">
    <property type="entry name" value="Ig_CFAP65_7th"/>
    <property type="match status" value="1"/>
</dbReference>
<evidence type="ECO:0000259" key="8">
    <source>
        <dbReference type="Pfam" id="PF22544"/>
    </source>
</evidence>
<dbReference type="Gene3D" id="2.60.40.10">
    <property type="entry name" value="Immunoglobulins"/>
    <property type="match status" value="9"/>
</dbReference>
<dbReference type="PANTHER" id="PTHR46127">
    <property type="entry name" value="CILIA- AND FLAGELLA-ASSOCIATED PROTEIN 65"/>
    <property type="match status" value="1"/>
</dbReference>
<dbReference type="InterPro" id="IPR013783">
    <property type="entry name" value="Ig-like_fold"/>
</dbReference>
<evidence type="ECO:0000256" key="2">
    <source>
        <dbReference type="ARBA" id="ARBA00004496"/>
    </source>
</evidence>
<feature type="compositionally biased region" description="Basic and acidic residues" evidence="7">
    <location>
        <begin position="1635"/>
        <end position="1646"/>
    </location>
</feature>
<comment type="caution">
    <text evidence="14">The sequence shown here is derived from an EMBL/GenBank/DDBJ whole genome shotgun (WGS) entry which is preliminary data.</text>
</comment>
<dbReference type="InterPro" id="IPR058536">
    <property type="entry name" value="Ig_CFAP65_4th"/>
</dbReference>
<evidence type="ECO:0000256" key="5">
    <source>
        <dbReference type="ARBA" id="ARBA00023069"/>
    </source>
</evidence>
<dbReference type="InterPro" id="IPR053879">
    <property type="entry name" value="HYDIN_VesB_CFA65-like_Ig"/>
</dbReference>
<feature type="domain" description="CFAP65 seventh Ig-like" evidence="13">
    <location>
        <begin position="831"/>
        <end position="903"/>
    </location>
</feature>
<dbReference type="InterPro" id="IPR057467">
    <property type="entry name" value="Ig_CFAP65_8th"/>
</dbReference>
<dbReference type="Pfam" id="PF22544">
    <property type="entry name" value="HYDIN_VesB_CFA65-like_Ig"/>
    <property type="match status" value="3"/>
</dbReference>
<reference evidence="14" key="1">
    <citation type="submission" date="2022-11" db="EMBL/GenBank/DDBJ databases">
        <authorList>
            <person name="Morgan W.R."/>
            <person name="Tartar A."/>
        </authorList>
    </citation>
    <scope>NUCLEOTIDE SEQUENCE</scope>
    <source>
        <strain evidence="14">ARSEF 373</strain>
    </source>
</reference>
<feature type="compositionally biased region" description="Low complexity" evidence="7">
    <location>
        <begin position="1056"/>
        <end position="1073"/>
    </location>
</feature>
<feature type="compositionally biased region" description="Low complexity" evidence="7">
    <location>
        <begin position="1142"/>
        <end position="1153"/>
    </location>
</feature>
<evidence type="ECO:0000256" key="3">
    <source>
        <dbReference type="ARBA" id="ARBA00022490"/>
    </source>
</evidence>
<keyword evidence="3" id="KW-0963">Cytoplasm</keyword>
<feature type="domain" description="HYDIN/VesB/CFA65-like Ig-like" evidence="8">
    <location>
        <begin position="34"/>
        <end position="109"/>
    </location>
</feature>
<dbReference type="InterPro" id="IPR052614">
    <property type="entry name" value="CFAP65"/>
</dbReference>
<dbReference type="Pfam" id="PF24816">
    <property type="entry name" value="Ig_CFAP65__9th"/>
    <property type="match status" value="1"/>
</dbReference>
<feature type="compositionally biased region" description="Low complexity" evidence="7">
    <location>
        <begin position="1652"/>
        <end position="1677"/>
    </location>
</feature>
<dbReference type="InterPro" id="IPR056305">
    <property type="entry name" value="Ig_CFAP65_10th"/>
</dbReference>
<gene>
    <name evidence="14" type="ORF">N0F65_003137</name>
</gene>
<feature type="domain" description="CFAP65 fourth Ig-like" evidence="10">
    <location>
        <begin position="374"/>
        <end position="467"/>
    </location>
</feature>
<dbReference type="EMBL" id="DAKRPA010000316">
    <property type="protein sequence ID" value="DAZ93440.1"/>
    <property type="molecule type" value="Genomic_DNA"/>
</dbReference>
<feature type="region of interest" description="Disordered" evidence="7">
    <location>
        <begin position="1729"/>
        <end position="1788"/>
    </location>
</feature>
<dbReference type="Pfam" id="PF25248">
    <property type="entry name" value="Ig_CFAP65_8th"/>
    <property type="match status" value="1"/>
</dbReference>
<dbReference type="Proteomes" id="UP001146120">
    <property type="component" value="Unassembled WGS sequence"/>
</dbReference>